<reference evidence="2" key="1">
    <citation type="journal article" date="2015" name="Nat. Genet.">
        <title>The genome and transcriptome of the zoonotic hookworm Ancylostoma ceylanicum identify infection-specific gene families.</title>
        <authorList>
            <person name="Schwarz E.M."/>
            <person name="Hu Y."/>
            <person name="Antoshechkin I."/>
            <person name="Miller M.M."/>
            <person name="Sternberg P.W."/>
            <person name="Aroian R.V."/>
        </authorList>
    </citation>
    <scope>NUCLEOTIDE SEQUENCE</scope>
    <source>
        <strain evidence="2">HY135</strain>
    </source>
</reference>
<keyword evidence="2" id="KW-1185">Reference proteome</keyword>
<dbReference type="AlphaFoldDB" id="A0A016TF59"/>
<proteinExistence type="predicted"/>
<evidence type="ECO:0000313" key="2">
    <source>
        <dbReference type="Proteomes" id="UP000024635"/>
    </source>
</evidence>
<sequence length="93" mass="10216">MDEARGCLISWAATRITILFLMGHDKLNNRDGTMDTTHSCANDEQTDGVTCCTKLALHMLFLIIFLILQPAQVYSQGTLGQILGIRCGVEEGD</sequence>
<accession>A0A016TF59</accession>
<organism evidence="1 2">
    <name type="scientific">Ancylostoma ceylanicum</name>
    <dbReference type="NCBI Taxonomy" id="53326"/>
    <lineage>
        <taxon>Eukaryota</taxon>
        <taxon>Metazoa</taxon>
        <taxon>Ecdysozoa</taxon>
        <taxon>Nematoda</taxon>
        <taxon>Chromadorea</taxon>
        <taxon>Rhabditida</taxon>
        <taxon>Rhabditina</taxon>
        <taxon>Rhabditomorpha</taxon>
        <taxon>Strongyloidea</taxon>
        <taxon>Ancylostomatidae</taxon>
        <taxon>Ancylostomatinae</taxon>
        <taxon>Ancylostoma</taxon>
    </lineage>
</organism>
<dbReference type="EMBL" id="JARK01001444">
    <property type="protein sequence ID" value="EYC01300.1"/>
    <property type="molecule type" value="Genomic_DNA"/>
</dbReference>
<protein>
    <submittedName>
        <fullName evidence="1">Uncharacterized protein</fullName>
    </submittedName>
</protein>
<gene>
    <name evidence="1" type="primary">Acey_s0108.g28</name>
    <name evidence="1" type="ORF">Y032_0108g28</name>
</gene>
<comment type="caution">
    <text evidence="1">The sequence shown here is derived from an EMBL/GenBank/DDBJ whole genome shotgun (WGS) entry which is preliminary data.</text>
</comment>
<name>A0A016TF59_9BILA</name>
<dbReference type="Proteomes" id="UP000024635">
    <property type="component" value="Unassembled WGS sequence"/>
</dbReference>
<evidence type="ECO:0000313" key="1">
    <source>
        <dbReference type="EMBL" id="EYC01300.1"/>
    </source>
</evidence>